<comment type="caution">
    <text evidence="2">The sequence shown here is derived from an EMBL/GenBank/DDBJ whole genome shotgun (WGS) entry which is preliminary data.</text>
</comment>
<evidence type="ECO:0000313" key="3">
    <source>
        <dbReference type="Proteomes" id="UP000230956"/>
    </source>
</evidence>
<dbReference type="Proteomes" id="UP000230956">
    <property type="component" value="Unassembled WGS sequence"/>
</dbReference>
<dbReference type="InterPro" id="IPR054297">
    <property type="entry name" value="DUF7033"/>
</dbReference>
<dbReference type="AlphaFoldDB" id="A0A2M7T5L1"/>
<proteinExistence type="predicted"/>
<feature type="domain" description="DUF7033" evidence="1">
    <location>
        <begin position="121"/>
        <end position="207"/>
    </location>
</feature>
<reference evidence="3" key="1">
    <citation type="submission" date="2017-09" db="EMBL/GenBank/DDBJ databases">
        <title>Depth-based differentiation of microbial function through sediment-hosted aquifers and enrichment of novel symbionts in the deep terrestrial subsurface.</title>
        <authorList>
            <person name="Probst A.J."/>
            <person name="Ladd B."/>
            <person name="Jarett J.K."/>
            <person name="Geller-Mcgrath D.E."/>
            <person name="Sieber C.M.K."/>
            <person name="Emerson J.B."/>
            <person name="Anantharaman K."/>
            <person name="Thomas B.C."/>
            <person name="Malmstrom R."/>
            <person name="Stieglmeier M."/>
            <person name="Klingl A."/>
            <person name="Woyke T."/>
            <person name="Ryan C.M."/>
            <person name="Banfield J.F."/>
        </authorList>
    </citation>
    <scope>NUCLEOTIDE SEQUENCE [LARGE SCALE GENOMIC DNA]</scope>
</reference>
<accession>A0A2M7T5L1</accession>
<dbReference type="GO" id="GO:0005975">
    <property type="term" value="P:carbohydrate metabolic process"/>
    <property type="evidence" value="ECO:0007669"/>
    <property type="project" value="InterPro"/>
</dbReference>
<evidence type="ECO:0000259" key="1">
    <source>
        <dbReference type="Pfam" id="PF23019"/>
    </source>
</evidence>
<dbReference type="Gene3D" id="3.20.20.370">
    <property type="entry name" value="Glycoside hydrolase/deacetylase"/>
    <property type="match status" value="1"/>
</dbReference>
<sequence length="467" mass="54908">MLHIIHPPAYKAERLYIYDLLLGEFLGLEYQLQERLCDGVKITLKDDPHKKELCLSDHFFKTPENEWLTADSLPKQPLRIWDISTAPIDATVISTAIPVLYGDRLASGSFYEETPSTIDLGLDIFGSAFFMLTRYEELVVEERDTRERFPATASIAYKEGFLTRPLVNEYLEILCWALKRLWPSLERKQRRFRVRLTHDVDWPYSSSQKPIRPFISAAADIVKRKEPMLAVRRIWAFPYALRGNFDYDVNNTFEFIMNTSEQHNIRSTFYVITEHSAGLIDGIYSIEEPWIKKLLRRFNEREHKIGLHTSYNTFRDPDQVRLEYEKLLATCEEVGVHQANWGARQHFLRWENPITWQNLEDTGIDYDSTLTFADQAGFRCGICYEYPVFNVYTRKILKLRERPLIVMEGTLLDYMELSLEVASQHIFDLQDRCKLFGGDFTLLWHNSSLISRRERNLYQDIVNRIAT</sequence>
<name>A0A2M7T5L1_9ACTN</name>
<dbReference type="EMBL" id="PFNG01000272">
    <property type="protein sequence ID" value="PIZ34651.1"/>
    <property type="molecule type" value="Genomic_DNA"/>
</dbReference>
<protein>
    <recommendedName>
        <fullName evidence="1">DUF7033 domain-containing protein</fullName>
    </recommendedName>
</protein>
<dbReference type="CDD" id="cd10931">
    <property type="entry name" value="CE4_u7"/>
    <property type="match status" value="1"/>
</dbReference>
<dbReference type="RefSeq" id="WP_286977653.1">
    <property type="nucleotide sequence ID" value="NZ_PFNG01000272.1"/>
</dbReference>
<evidence type="ECO:0000313" key="2">
    <source>
        <dbReference type="EMBL" id="PIZ34651.1"/>
    </source>
</evidence>
<gene>
    <name evidence="2" type="ORF">COY37_11595</name>
</gene>
<organism evidence="2 3">
    <name type="scientific">Candidatus Aquicultor secundus</name>
    <dbReference type="NCBI Taxonomy" id="1973895"/>
    <lineage>
        <taxon>Bacteria</taxon>
        <taxon>Bacillati</taxon>
        <taxon>Actinomycetota</taxon>
        <taxon>Candidatus Aquicultoria</taxon>
        <taxon>Candidatus Aquicultorales</taxon>
        <taxon>Candidatus Aquicultoraceae</taxon>
        <taxon>Candidatus Aquicultor</taxon>
    </lineage>
</organism>
<dbReference type="InterPro" id="IPR011330">
    <property type="entry name" value="Glyco_hydro/deAcase_b/a-brl"/>
</dbReference>
<dbReference type="Pfam" id="PF23019">
    <property type="entry name" value="DUF7033"/>
    <property type="match status" value="1"/>
</dbReference>
<dbReference type="SUPFAM" id="SSF88713">
    <property type="entry name" value="Glycoside hydrolase/deacetylase"/>
    <property type="match status" value="1"/>
</dbReference>